<dbReference type="Proteomes" id="UP000013827">
    <property type="component" value="Unassembled WGS sequence"/>
</dbReference>
<dbReference type="RefSeq" id="XP_005793313.1">
    <property type="nucleotide sequence ID" value="XM_005793256.1"/>
</dbReference>
<dbReference type="GeneID" id="17286154"/>
<dbReference type="EnsemblProtists" id="EOD40884">
    <property type="protein sequence ID" value="EOD40884"/>
    <property type="gene ID" value="EMIHUDRAFT_222271"/>
</dbReference>
<reference evidence="1" key="2">
    <citation type="submission" date="2024-10" db="UniProtKB">
        <authorList>
            <consortium name="EnsemblProtists"/>
        </authorList>
    </citation>
    <scope>IDENTIFICATION</scope>
</reference>
<dbReference type="KEGG" id="ehx:EMIHUDRAFT_222271"/>
<dbReference type="PaxDb" id="2903-EOD40884"/>
<evidence type="ECO:0000313" key="2">
    <source>
        <dbReference type="Proteomes" id="UP000013827"/>
    </source>
</evidence>
<protein>
    <submittedName>
        <fullName evidence="1">Uncharacterized protein</fullName>
    </submittedName>
</protein>
<dbReference type="AlphaFoldDB" id="A0A0D3KYP9"/>
<dbReference type="HOGENOM" id="CLU_1075324_0_0_1"/>
<evidence type="ECO:0000313" key="1">
    <source>
        <dbReference type="EnsemblProtists" id="EOD40884"/>
    </source>
</evidence>
<keyword evidence="2" id="KW-1185">Reference proteome</keyword>
<accession>A0A0D3KYP9</accession>
<sequence>MSPAIYLLLFGQDVIRFAGVTRRTPDVIPLELEFAAAGRLLKFFVVVGNVMQIWARDSLPSFEELQPEPALLASSETIPTRAQMRMQRWPGKRSYCHTIGRGCGGPQHRQAWEELSTELDHNARALALHFVDDQCKDLPPERRAASARFVELLLTTGLELLCSVASKLHSLEVEQCWAWDLNGERSGEQYSAPWCIKRVLSLLLNGMIRSGWVPDISNQALGAYDCCARYEGCHEHFLLVAGRRERQQTYSKKWRAKRN</sequence>
<organism evidence="1 2">
    <name type="scientific">Emiliania huxleyi (strain CCMP1516)</name>
    <dbReference type="NCBI Taxonomy" id="280463"/>
    <lineage>
        <taxon>Eukaryota</taxon>
        <taxon>Haptista</taxon>
        <taxon>Haptophyta</taxon>
        <taxon>Prymnesiophyceae</taxon>
        <taxon>Isochrysidales</taxon>
        <taxon>Noelaerhabdaceae</taxon>
        <taxon>Emiliania</taxon>
    </lineage>
</organism>
<proteinExistence type="predicted"/>
<reference evidence="2" key="1">
    <citation type="journal article" date="2013" name="Nature">
        <title>Pan genome of the phytoplankton Emiliania underpins its global distribution.</title>
        <authorList>
            <person name="Read B.A."/>
            <person name="Kegel J."/>
            <person name="Klute M.J."/>
            <person name="Kuo A."/>
            <person name="Lefebvre S.C."/>
            <person name="Maumus F."/>
            <person name="Mayer C."/>
            <person name="Miller J."/>
            <person name="Monier A."/>
            <person name="Salamov A."/>
            <person name="Young J."/>
            <person name="Aguilar M."/>
            <person name="Claverie J.M."/>
            <person name="Frickenhaus S."/>
            <person name="Gonzalez K."/>
            <person name="Herman E.K."/>
            <person name="Lin Y.C."/>
            <person name="Napier J."/>
            <person name="Ogata H."/>
            <person name="Sarno A.F."/>
            <person name="Shmutz J."/>
            <person name="Schroeder D."/>
            <person name="de Vargas C."/>
            <person name="Verret F."/>
            <person name="von Dassow P."/>
            <person name="Valentin K."/>
            <person name="Van de Peer Y."/>
            <person name="Wheeler G."/>
            <person name="Dacks J.B."/>
            <person name="Delwiche C.F."/>
            <person name="Dyhrman S.T."/>
            <person name="Glockner G."/>
            <person name="John U."/>
            <person name="Richards T."/>
            <person name="Worden A.Z."/>
            <person name="Zhang X."/>
            <person name="Grigoriev I.V."/>
            <person name="Allen A.E."/>
            <person name="Bidle K."/>
            <person name="Borodovsky M."/>
            <person name="Bowler C."/>
            <person name="Brownlee C."/>
            <person name="Cock J.M."/>
            <person name="Elias M."/>
            <person name="Gladyshev V.N."/>
            <person name="Groth M."/>
            <person name="Guda C."/>
            <person name="Hadaegh A."/>
            <person name="Iglesias-Rodriguez M.D."/>
            <person name="Jenkins J."/>
            <person name="Jones B.M."/>
            <person name="Lawson T."/>
            <person name="Leese F."/>
            <person name="Lindquist E."/>
            <person name="Lobanov A."/>
            <person name="Lomsadze A."/>
            <person name="Malik S.B."/>
            <person name="Marsh M.E."/>
            <person name="Mackinder L."/>
            <person name="Mock T."/>
            <person name="Mueller-Roeber B."/>
            <person name="Pagarete A."/>
            <person name="Parker M."/>
            <person name="Probert I."/>
            <person name="Quesneville H."/>
            <person name="Raines C."/>
            <person name="Rensing S.A."/>
            <person name="Riano-Pachon D.M."/>
            <person name="Richier S."/>
            <person name="Rokitta S."/>
            <person name="Shiraiwa Y."/>
            <person name="Soanes D.M."/>
            <person name="van der Giezen M."/>
            <person name="Wahlund T.M."/>
            <person name="Williams B."/>
            <person name="Wilson W."/>
            <person name="Wolfe G."/>
            <person name="Wurch L.L."/>
        </authorList>
    </citation>
    <scope>NUCLEOTIDE SEQUENCE</scope>
</reference>
<name>A0A0D3KYP9_EMIH1</name>